<keyword evidence="3" id="KW-1185">Reference proteome</keyword>
<protein>
    <submittedName>
        <fullName evidence="2">Uncharacterized protein</fullName>
    </submittedName>
</protein>
<dbReference type="RefSeq" id="WP_093418577.1">
    <property type="nucleotide sequence ID" value="NZ_FOXA01000002.1"/>
</dbReference>
<dbReference type="STRING" id="441119.SAMN04488047_102309"/>
<sequence>MRESDPQDPKGLIREAFRMEAVTEAECRSIFLDWALSLPPEADARAAIRALLDRHGAPRGHPMTQVLREGLEMPARTGRRGGHRARSQR</sequence>
<feature type="compositionally biased region" description="Basic residues" evidence="1">
    <location>
        <begin position="77"/>
        <end position="89"/>
    </location>
</feature>
<name>A0A1I5MM35_9RHOB</name>
<dbReference type="AlphaFoldDB" id="A0A1I5MM35"/>
<organism evidence="2 3">
    <name type="scientific">Tranquillimonas alkanivorans</name>
    <dbReference type="NCBI Taxonomy" id="441119"/>
    <lineage>
        <taxon>Bacteria</taxon>
        <taxon>Pseudomonadati</taxon>
        <taxon>Pseudomonadota</taxon>
        <taxon>Alphaproteobacteria</taxon>
        <taxon>Rhodobacterales</taxon>
        <taxon>Roseobacteraceae</taxon>
        <taxon>Tranquillimonas</taxon>
    </lineage>
</organism>
<proteinExistence type="predicted"/>
<evidence type="ECO:0000313" key="3">
    <source>
        <dbReference type="Proteomes" id="UP000199356"/>
    </source>
</evidence>
<accession>A0A1I5MM35</accession>
<feature type="region of interest" description="Disordered" evidence="1">
    <location>
        <begin position="56"/>
        <end position="89"/>
    </location>
</feature>
<reference evidence="2 3" key="1">
    <citation type="submission" date="2016-10" db="EMBL/GenBank/DDBJ databases">
        <authorList>
            <person name="de Groot N.N."/>
        </authorList>
    </citation>
    <scope>NUCLEOTIDE SEQUENCE [LARGE SCALE GENOMIC DNA]</scope>
    <source>
        <strain evidence="2 3">DSM 19547</strain>
    </source>
</reference>
<dbReference type="EMBL" id="FOXA01000002">
    <property type="protein sequence ID" value="SFP09981.1"/>
    <property type="molecule type" value="Genomic_DNA"/>
</dbReference>
<evidence type="ECO:0000313" key="2">
    <source>
        <dbReference type="EMBL" id="SFP09981.1"/>
    </source>
</evidence>
<dbReference type="Proteomes" id="UP000199356">
    <property type="component" value="Unassembled WGS sequence"/>
</dbReference>
<gene>
    <name evidence="2" type="ORF">SAMN04488047_102309</name>
</gene>
<dbReference type="OrthoDB" id="7778431at2"/>
<evidence type="ECO:0000256" key="1">
    <source>
        <dbReference type="SAM" id="MobiDB-lite"/>
    </source>
</evidence>